<name>A0A6J4PP28_9ACTN</name>
<dbReference type="AlphaFoldDB" id="A0A6J4PP28"/>
<sequence length="52" mass="5716">GQLVDAPHAARKVQLQTRQRCPCRYSGVVLPANACSRGLRGRHLPHSRGRAI</sequence>
<organism evidence="1">
    <name type="scientific">uncultured Rubrobacteraceae bacterium</name>
    <dbReference type="NCBI Taxonomy" id="349277"/>
    <lineage>
        <taxon>Bacteria</taxon>
        <taxon>Bacillati</taxon>
        <taxon>Actinomycetota</taxon>
        <taxon>Rubrobacteria</taxon>
        <taxon>Rubrobacterales</taxon>
        <taxon>Rubrobacteraceae</taxon>
        <taxon>environmental samples</taxon>
    </lineage>
</organism>
<feature type="non-terminal residue" evidence="1">
    <location>
        <position position="1"/>
    </location>
</feature>
<dbReference type="EMBL" id="CADCVA010000192">
    <property type="protein sequence ID" value="CAA9420049.1"/>
    <property type="molecule type" value="Genomic_DNA"/>
</dbReference>
<accession>A0A6J4PP28</accession>
<evidence type="ECO:0000313" key="1">
    <source>
        <dbReference type="EMBL" id="CAA9420049.1"/>
    </source>
</evidence>
<protein>
    <submittedName>
        <fullName evidence="1">Uncharacterized protein</fullName>
    </submittedName>
</protein>
<reference evidence="1" key="1">
    <citation type="submission" date="2020-02" db="EMBL/GenBank/DDBJ databases">
        <authorList>
            <person name="Meier V. D."/>
        </authorList>
    </citation>
    <scope>NUCLEOTIDE SEQUENCE</scope>
    <source>
        <strain evidence="1">AVDCRST_MAG82</strain>
    </source>
</reference>
<gene>
    <name evidence="1" type="ORF">AVDCRST_MAG82-1361</name>
</gene>
<proteinExistence type="predicted"/>
<feature type="non-terminal residue" evidence="1">
    <location>
        <position position="52"/>
    </location>
</feature>